<proteinExistence type="predicted"/>
<dbReference type="Gene3D" id="1.25.40.10">
    <property type="entry name" value="Tetratricopeptide repeat domain"/>
    <property type="match status" value="1"/>
</dbReference>
<evidence type="ECO:0008006" key="3">
    <source>
        <dbReference type="Google" id="ProtNLM"/>
    </source>
</evidence>
<reference evidence="1 2" key="1">
    <citation type="submission" date="2024-01" db="EMBL/GenBank/DDBJ databases">
        <title>Multi-omics insights into the function and evolution of sodium benzoate biodegradation pathways in Benzoatithermus flavus gen. nov., sp. nov. from hot spring.</title>
        <authorList>
            <person name="Hu C.-J."/>
            <person name="Li W.-J."/>
        </authorList>
    </citation>
    <scope>NUCLEOTIDE SEQUENCE [LARGE SCALE GENOMIC DNA]</scope>
    <source>
        <strain evidence="1 2">SYSU G07066</strain>
    </source>
</reference>
<sequence>MPWPHGILALAYFEHREYGEAIAEADRARDEGLLVAVASYAALGRLEDARATLSRALAQEPGLTLAQVRQRNPFRDPADLDHLLGNLREAGLAS</sequence>
<keyword evidence="2" id="KW-1185">Reference proteome</keyword>
<dbReference type="EMBL" id="JBBLZC010000014">
    <property type="protein sequence ID" value="MEK0084437.1"/>
    <property type="molecule type" value="Genomic_DNA"/>
</dbReference>
<accession>A0ABU8XWX1</accession>
<name>A0ABU8XWX1_9PROT</name>
<evidence type="ECO:0000313" key="2">
    <source>
        <dbReference type="Proteomes" id="UP001375743"/>
    </source>
</evidence>
<dbReference type="SUPFAM" id="SSF48452">
    <property type="entry name" value="TPR-like"/>
    <property type="match status" value="1"/>
</dbReference>
<protein>
    <recommendedName>
        <fullName evidence="3">Tetratricopeptide repeat protein</fullName>
    </recommendedName>
</protein>
<organism evidence="1 2">
    <name type="scientific">Benzoatithermus flavus</name>
    <dbReference type="NCBI Taxonomy" id="3108223"/>
    <lineage>
        <taxon>Bacteria</taxon>
        <taxon>Pseudomonadati</taxon>
        <taxon>Pseudomonadota</taxon>
        <taxon>Alphaproteobacteria</taxon>
        <taxon>Geminicoccales</taxon>
        <taxon>Geminicoccaceae</taxon>
        <taxon>Benzoatithermus</taxon>
    </lineage>
</organism>
<dbReference type="InterPro" id="IPR011990">
    <property type="entry name" value="TPR-like_helical_dom_sf"/>
</dbReference>
<dbReference type="RefSeq" id="WP_418160284.1">
    <property type="nucleotide sequence ID" value="NZ_JBBLZC010000014.1"/>
</dbReference>
<gene>
    <name evidence="1" type="ORF">U1T56_14870</name>
</gene>
<dbReference type="Proteomes" id="UP001375743">
    <property type="component" value="Unassembled WGS sequence"/>
</dbReference>
<evidence type="ECO:0000313" key="1">
    <source>
        <dbReference type="EMBL" id="MEK0084437.1"/>
    </source>
</evidence>
<comment type="caution">
    <text evidence="1">The sequence shown here is derived from an EMBL/GenBank/DDBJ whole genome shotgun (WGS) entry which is preliminary data.</text>
</comment>